<gene>
    <name evidence="1" type="ORF">JOQ06_000504</name>
</gene>
<reference evidence="1" key="1">
    <citation type="submission" date="2022-11" db="EMBL/GenBank/DDBJ databases">
        <title>Chromosome-level genome of Pogonophryne albipinna.</title>
        <authorList>
            <person name="Jo E."/>
        </authorList>
    </citation>
    <scope>NUCLEOTIDE SEQUENCE</scope>
    <source>
        <strain evidence="1">SGF0006</strain>
        <tissue evidence="1">Muscle</tissue>
    </source>
</reference>
<keyword evidence="2" id="KW-1185">Reference proteome</keyword>
<comment type="caution">
    <text evidence="1">The sequence shown here is derived from an EMBL/GenBank/DDBJ whole genome shotgun (WGS) entry which is preliminary data.</text>
</comment>
<feature type="non-terminal residue" evidence="1">
    <location>
        <position position="55"/>
    </location>
</feature>
<protein>
    <submittedName>
        <fullName evidence="1">Uncharacterized protein</fullName>
    </submittedName>
</protein>
<evidence type="ECO:0000313" key="2">
    <source>
        <dbReference type="Proteomes" id="UP001219934"/>
    </source>
</evidence>
<name>A0AAD6AGA5_9TELE</name>
<accession>A0AAD6AGA5</accession>
<dbReference type="Proteomes" id="UP001219934">
    <property type="component" value="Unassembled WGS sequence"/>
</dbReference>
<dbReference type="EMBL" id="JAPTMU010000023">
    <property type="protein sequence ID" value="KAJ4924264.1"/>
    <property type="molecule type" value="Genomic_DNA"/>
</dbReference>
<sequence length="55" mass="5987">TLLNSIHKSDIEDDFQHSGGNSLSNALKYTGFSSGKGRGMRGEIENRGKAYLEAQ</sequence>
<feature type="non-terminal residue" evidence="1">
    <location>
        <position position="1"/>
    </location>
</feature>
<dbReference type="AlphaFoldDB" id="A0AAD6AGA5"/>
<organism evidence="1 2">
    <name type="scientific">Pogonophryne albipinna</name>
    <dbReference type="NCBI Taxonomy" id="1090488"/>
    <lineage>
        <taxon>Eukaryota</taxon>
        <taxon>Metazoa</taxon>
        <taxon>Chordata</taxon>
        <taxon>Craniata</taxon>
        <taxon>Vertebrata</taxon>
        <taxon>Euteleostomi</taxon>
        <taxon>Actinopterygii</taxon>
        <taxon>Neopterygii</taxon>
        <taxon>Teleostei</taxon>
        <taxon>Neoteleostei</taxon>
        <taxon>Acanthomorphata</taxon>
        <taxon>Eupercaria</taxon>
        <taxon>Perciformes</taxon>
        <taxon>Notothenioidei</taxon>
        <taxon>Pogonophryne</taxon>
    </lineage>
</organism>
<proteinExistence type="predicted"/>
<evidence type="ECO:0000313" key="1">
    <source>
        <dbReference type="EMBL" id="KAJ4924264.1"/>
    </source>
</evidence>